<reference evidence="6 9" key="2">
    <citation type="submission" date="2024-06" db="EMBL/GenBank/DDBJ databases">
        <title>Genomic Encyclopedia of Type Strains, Phase IV (KMG-IV): sequencing the most valuable type-strain genomes for metagenomic binning, comparative biology and taxonomic classification.</title>
        <authorList>
            <person name="Goeker M."/>
        </authorList>
    </citation>
    <scope>NUCLEOTIDE SEQUENCE [LARGE SCALE GENOMIC DNA]</scope>
    <source>
        <strain evidence="6 9">D-501</strain>
    </source>
</reference>
<evidence type="ECO:0000313" key="9">
    <source>
        <dbReference type="Proteomes" id="UP001549111"/>
    </source>
</evidence>
<dbReference type="GO" id="GO:0003700">
    <property type="term" value="F:DNA-binding transcription factor activity"/>
    <property type="evidence" value="ECO:0007669"/>
    <property type="project" value="InterPro"/>
</dbReference>
<dbReference type="CDD" id="cd05466">
    <property type="entry name" value="PBP2_LTTR_substrate"/>
    <property type="match status" value="1"/>
</dbReference>
<evidence type="ECO:0000313" key="8">
    <source>
        <dbReference type="Proteomes" id="UP000323522"/>
    </source>
</evidence>
<dbReference type="Proteomes" id="UP001549111">
    <property type="component" value="Unassembled WGS sequence"/>
</dbReference>
<dbReference type="PANTHER" id="PTHR30419">
    <property type="entry name" value="HTH-TYPE TRANSCRIPTIONAL REGULATOR YBHD"/>
    <property type="match status" value="1"/>
</dbReference>
<dbReference type="InterPro" id="IPR000847">
    <property type="entry name" value="LysR_HTH_N"/>
</dbReference>
<organism evidence="7 8">
    <name type="scientific">Sphaerotilus sulfidivorans</name>
    <dbReference type="NCBI Taxonomy" id="639200"/>
    <lineage>
        <taxon>Bacteria</taxon>
        <taxon>Pseudomonadati</taxon>
        <taxon>Pseudomonadota</taxon>
        <taxon>Betaproteobacteria</taxon>
        <taxon>Burkholderiales</taxon>
        <taxon>Sphaerotilaceae</taxon>
        <taxon>Sphaerotilus</taxon>
    </lineage>
</organism>
<dbReference type="Pfam" id="PF03466">
    <property type="entry name" value="LysR_substrate"/>
    <property type="match status" value="1"/>
</dbReference>
<dbReference type="FunFam" id="1.10.10.10:FF:000001">
    <property type="entry name" value="LysR family transcriptional regulator"/>
    <property type="match status" value="1"/>
</dbReference>
<accession>A0A5C1PXK8</accession>
<keyword evidence="3 6" id="KW-0238">DNA-binding</keyword>
<keyword evidence="4" id="KW-0804">Transcription</keyword>
<gene>
    <name evidence="6" type="ORF">ABIC99_002562</name>
    <name evidence="7" type="ORF">EWH46_00525</name>
</gene>
<dbReference type="SUPFAM" id="SSF46785">
    <property type="entry name" value="Winged helix' DNA-binding domain"/>
    <property type="match status" value="1"/>
</dbReference>
<evidence type="ECO:0000259" key="5">
    <source>
        <dbReference type="PROSITE" id="PS50931"/>
    </source>
</evidence>
<dbReference type="PANTHER" id="PTHR30419:SF30">
    <property type="entry name" value="LYSR FAMILY TRANSCRIPTIONAL REGULATOR"/>
    <property type="match status" value="1"/>
</dbReference>
<dbReference type="Gene3D" id="3.40.190.290">
    <property type="match status" value="1"/>
</dbReference>
<evidence type="ECO:0000256" key="4">
    <source>
        <dbReference type="ARBA" id="ARBA00023163"/>
    </source>
</evidence>
<dbReference type="Gene3D" id="1.10.10.10">
    <property type="entry name" value="Winged helix-like DNA-binding domain superfamily/Winged helix DNA-binding domain"/>
    <property type="match status" value="1"/>
</dbReference>
<evidence type="ECO:0000256" key="3">
    <source>
        <dbReference type="ARBA" id="ARBA00023125"/>
    </source>
</evidence>
<dbReference type="OrthoDB" id="8839922at2"/>
<evidence type="ECO:0000256" key="1">
    <source>
        <dbReference type="ARBA" id="ARBA00009437"/>
    </source>
</evidence>
<dbReference type="InterPro" id="IPR036390">
    <property type="entry name" value="WH_DNA-bd_sf"/>
</dbReference>
<dbReference type="Proteomes" id="UP000323522">
    <property type="component" value="Chromosome"/>
</dbReference>
<keyword evidence="9" id="KW-1185">Reference proteome</keyword>
<dbReference type="Pfam" id="PF00126">
    <property type="entry name" value="HTH_1"/>
    <property type="match status" value="1"/>
</dbReference>
<dbReference type="AlphaFoldDB" id="A0A5C1PXK8"/>
<evidence type="ECO:0000313" key="7">
    <source>
        <dbReference type="EMBL" id="QEM99398.1"/>
    </source>
</evidence>
<dbReference type="EMBL" id="JBEPLS010000009">
    <property type="protein sequence ID" value="MET3604741.1"/>
    <property type="molecule type" value="Genomic_DNA"/>
</dbReference>
<comment type="similarity">
    <text evidence="1">Belongs to the LysR transcriptional regulatory family.</text>
</comment>
<evidence type="ECO:0000313" key="6">
    <source>
        <dbReference type="EMBL" id="MET3604741.1"/>
    </source>
</evidence>
<dbReference type="PROSITE" id="PS50931">
    <property type="entry name" value="HTH_LYSR"/>
    <property type="match status" value="1"/>
</dbReference>
<dbReference type="GO" id="GO:0005829">
    <property type="term" value="C:cytosol"/>
    <property type="evidence" value="ECO:0007669"/>
    <property type="project" value="TreeGrafter"/>
</dbReference>
<feature type="domain" description="HTH lysR-type" evidence="5">
    <location>
        <begin position="1"/>
        <end position="58"/>
    </location>
</feature>
<name>A0A5C1PXK8_9BURK</name>
<reference evidence="7 8" key="1">
    <citation type="submission" date="2019-02" db="EMBL/GenBank/DDBJ databases">
        <title>Complete Genome Sequence and Methylome Analysis of Sphaerotilus natans subsp. sulfidivorans D-507.</title>
        <authorList>
            <person name="Fomenkov A."/>
            <person name="Gridneva E."/>
            <person name="Smolyakov D."/>
            <person name="Dubinina G."/>
            <person name="Vincze T."/>
            <person name="Grabovich M."/>
            <person name="Roberts R.J."/>
        </authorList>
    </citation>
    <scope>NUCLEOTIDE SEQUENCE [LARGE SCALE GENOMIC DNA]</scope>
    <source>
        <strain evidence="7 8">D-507</strain>
    </source>
</reference>
<dbReference type="InterPro" id="IPR036388">
    <property type="entry name" value="WH-like_DNA-bd_sf"/>
</dbReference>
<protein>
    <submittedName>
        <fullName evidence="6">DNA-binding transcriptional LysR family regulator</fullName>
    </submittedName>
    <submittedName>
        <fullName evidence="7">LysR family transcriptional regulator</fullName>
    </submittedName>
</protein>
<evidence type="ECO:0000256" key="2">
    <source>
        <dbReference type="ARBA" id="ARBA00023015"/>
    </source>
</evidence>
<dbReference type="SUPFAM" id="SSF53850">
    <property type="entry name" value="Periplasmic binding protein-like II"/>
    <property type="match status" value="1"/>
</dbReference>
<dbReference type="InterPro" id="IPR050950">
    <property type="entry name" value="HTH-type_LysR_regulators"/>
</dbReference>
<sequence length="310" mass="33295">MTLVQLRHLLALADSGSFSRAAEAVHLTQPALSRSIQTLEDELGQPLFDRLGRHSELTPFGRAMAVRARQVLDDADALRDHGRRLARGEAAELRLGLGSGPGAMLMTPLLMSAAARHPGWRIEVSRATTARLVQALQARALDALVVDVRSLAPSADLCVDTPCEMRGAFMVRPGHPLLAADTGVRFDEVQRFPIASTPLSDEVARVLMARYGPEAHPQRCVTLRCEEIPSLVEVTARSDAVLIAIRAAGPTLVELPMEPPLDATARFGLATLAGREPVPGLEAVRALMREALRDTPSSRLSAAAADARAR</sequence>
<dbReference type="KEGG" id="snn:EWH46_00525"/>
<dbReference type="EMBL" id="CP035708">
    <property type="protein sequence ID" value="QEM99398.1"/>
    <property type="molecule type" value="Genomic_DNA"/>
</dbReference>
<proteinExistence type="inferred from homology"/>
<keyword evidence="2" id="KW-0805">Transcription regulation</keyword>
<dbReference type="GO" id="GO:0003677">
    <property type="term" value="F:DNA binding"/>
    <property type="evidence" value="ECO:0007669"/>
    <property type="project" value="UniProtKB-KW"/>
</dbReference>
<dbReference type="InterPro" id="IPR005119">
    <property type="entry name" value="LysR_subst-bd"/>
</dbReference>
<dbReference type="PRINTS" id="PR00039">
    <property type="entry name" value="HTHLYSR"/>
</dbReference>
<dbReference type="RefSeq" id="WP_149502097.1">
    <property type="nucleotide sequence ID" value="NZ_CP035708.1"/>
</dbReference>